<feature type="repeat" description="ANK" evidence="3">
    <location>
        <begin position="1073"/>
        <end position="1105"/>
    </location>
</feature>
<proteinExistence type="predicted"/>
<feature type="repeat" description="ANK" evidence="3">
    <location>
        <begin position="865"/>
        <end position="897"/>
    </location>
</feature>
<dbReference type="PROSITE" id="PS50088">
    <property type="entry name" value="ANK_REPEAT"/>
    <property type="match status" value="7"/>
</dbReference>
<feature type="repeat" description="ANK" evidence="3">
    <location>
        <begin position="797"/>
        <end position="829"/>
    </location>
</feature>
<dbReference type="Pfam" id="PF12796">
    <property type="entry name" value="Ank_2"/>
    <property type="match status" value="3"/>
</dbReference>
<feature type="repeat" description="ANK" evidence="3">
    <location>
        <begin position="929"/>
        <end position="961"/>
    </location>
</feature>
<dbReference type="Pfam" id="PF13857">
    <property type="entry name" value="Ank_5"/>
    <property type="match status" value="1"/>
</dbReference>
<dbReference type="Gene3D" id="1.25.40.20">
    <property type="entry name" value="Ankyrin repeat-containing domain"/>
    <property type="match status" value="4"/>
</dbReference>
<comment type="caution">
    <text evidence="6">The sequence shown here is derived from an EMBL/GenBank/DDBJ whole genome shotgun (WGS) entry which is preliminary data.</text>
</comment>
<keyword evidence="2 3" id="KW-0040">ANK repeat</keyword>
<accession>A0A8H7WL20</accession>
<dbReference type="PROSITE" id="PS50297">
    <property type="entry name" value="ANK_REP_REGION"/>
    <property type="match status" value="5"/>
</dbReference>
<dbReference type="Pfam" id="PF22939">
    <property type="entry name" value="WHD_GPIID"/>
    <property type="match status" value="1"/>
</dbReference>
<evidence type="ECO:0000313" key="7">
    <source>
        <dbReference type="Proteomes" id="UP000664132"/>
    </source>
</evidence>
<keyword evidence="7" id="KW-1185">Reference proteome</keyword>
<evidence type="ECO:0000256" key="3">
    <source>
        <dbReference type="PROSITE-ProRule" id="PRU00023"/>
    </source>
</evidence>
<feature type="repeat" description="ANK" evidence="3">
    <location>
        <begin position="764"/>
        <end position="796"/>
    </location>
</feature>
<feature type="repeat" description="ANK" evidence="3">
    <location>
        <begin position="731"/>
        <end position="763"/>
    </location>
</feature>
<evidence type="ECO:0000256" key="1">
    <source>
        <dbReference type="ARBA" id="ARBA00022737"/>
    </source>
</evidence>
<dbReference type="Pfam" id="PF24883">
    <property type="entry name" value="NPHP3_N"/>
    <property type="match status" value="1"/>
</dbReference>
<dbReference type="Proteomes" id="UP000664132">
    <property type="component" value="Unassembled WGS sequence"/>
</dbReference>
<sequence>MADPFGTGAGIIGVLSLALQITKVVVQLGLDWKDAPEAVKAFIAELRTLRTVLSELHTNILLNPDFAEAFQLRPSVLLSQLGPDASSTSDTKNMLEICHKELESLLMELSQRSQGHRLSWERLKGAFLANHTRESIQILSRQCKSLDSILWIDVAALGATIHKEVREGRREQQEWHQADNKITLAIRDSLDRGNEQQEHREREQNRQVILDWITPITYSSDQSDFLSYRQEGTGQWLLGCVEFQQWLHTDRSTLFCPGIPGVGKTIMTAVVINDLATRFTENSTIGMAYIFCNFRRQGEQRPKDLLESLLRQLAESQACLPESLFSLYKKHKARRTRPLLDEIFTTLRSVVAAFSKTFIIIDAMDECQVSNGHRSRFLSQIFGLQSVTGAKLFATFRKDVGIEEDFKGHLCCEIRASDGDVLKYLNGQLPLLPKCVSSRPELKEEIKGVITMAAGGIFLLAELYLRELEQLRVPKAIRTALSQFKIEAQDSSENKKFKVLLKVYDRAMDRIIKQGNDSGVLAKKVLSWITHATRPLTVLELRYAIAAEYGELELDEDNLPAIEDIVSVCAGLVTVDKESNIVRLVHYTAQEYFDRTQRRWFPTADSDIAMICISYLSISAFEGEICPKADDFEKSLQSNQFFEYVAQSWGHHARKGGSNPELDTSVLQFLESTVKVAAAGEAMLTHGNHPGHRRKAPRGIQGLHLTAYFGLRNVAFELLKKGYDQGVKDADGCTPLMWAVDYGQEELVGMLLAKGSGTGTCDTLRRTALHHAASIGQITSIHHLIQHQADVEARDLQGQTPLLVAISKGQKAAVELLLRAGAEVTAFDGERKGALHLSIESEFFGIEMVELLLAHGAPFDITDVNNMTPLHCTIQFNRRDIASVLLNDGVAVDLRVQRRSWIPRLIRGSTVYEPNIADTAQRVVTDDLRGLTPLHFAALVGDTGMTEFFLGHGADPNALSHYGETPLHLALSRSIQGSKYRDSWNESRWRLESLWDVVEFHDEDVHDEVATQITTTRRDLVEILLRDDRTNVTFQDAQGLSVLHTVNYTELDSPHIIRSLIQKGARVAACNLKRQTALHLASLAGHLDTVKVLLSHGSVIEMADNEGRTALHYAAKSRSPQTVISIIEAYQGEIPDFLNIRDNFGRNALHHSVGDSCSVQFDMVRTLLNLGANANNTDDDGNSPLAHYLSPFRFFIDLTICQLLLSHGTRAKSVNKAGKTLAESYAMFGEVDVEVLELLKDYDVDIDKVDSKGMNLLHTIALGGSLTEEALIYLLRISHIRQETTDYFGKTALQYATEEADRERHPFLFDSKRWSRTADILRMHAT</sequence>
<feature type="repeat" description="ANK" evidence="3">
    <location>
        <begin position="1144"/>
        <end position="1179"/>
    </location>
</feature>
<dbReference type="PANTHER" id="PTHR24126">
    <property type="entry name" value="ANKYRIN REPEAT, PH AND SEC7 DOMAIN CONTAINING PROTEIN SECG-RELATED"/>
    <property type="match status" value="1"/>
</dbReference>
<dbReference type="Gene3D" id="3.40.50.300">
    <property type="entry name" value="P-loop containing nucleotide triphosphate hydrolases"/>
    <property type="match status" value="1"/>
</dbReference>
<dbReference type="SUPFAM" id="SSF48403">
    <property type="entry name" value="Ankyrin repeat"/>
    <property type="match status" value="2"/>
</dbReference>
<dbReference type="OrthoDB" id="3464601at2759"/>
<evidence type="ECO:0000313" key="6">
    <source>
        <dbReference type="EMBL" id="KAG4426840.1"/>
    </source>
</evidence>
<dbReference type="InterPro" id="IPR027417">
    <property type="entry name" value="P-loop_NTPase"/>
</dbReference>
<organism evidence="6 7">
    <name type="scientific">Cadophora malorum</name>
    <dbReference type="NCBI Taxonomy" id="108018"/>
    <lineage>
        <taxon>Eukaryota</taxon>
        <taxon>Fungi</taxon>
        <taxon>Dikarya</taxon>
        <taxon>Ascomycota</taxon>
        <taxon>Pezizomycotina</taxon>
        <taxon>Leotiomycetes</taxon>
        <taxon>Helotiales</taxon>
        <taxon>Ploettnerulaceae</taxon>
        <taxon>Cadophora</taxon>
    </lineage>
</organism>
<dbReference type="InterPro" id="IPR054471">
    <property type="entry name" value="GPIID_WHD"/>
</dbReference>
<evidence type="ECO:0008006" key="8">
    <source>
        <dbReference type="Google" id="ProtNLM"/>
    </source>
</evidence>
<name>A0A8H7WL20_9HELO</name>
<dbReference type="InterPro" id="IPR056884">
    <property type="entry name" value="NPHP3-like_N"/>
</dbReference>
<dbReference type="SMART" id="SM00248">
    <property type="entry name" value="ANK"/>
    <property type="match status" value="13"/>
</dbReference>
<feature type="domain" description="GPI inositol-deacylase winged helix" evidence="4">
    <location>
        <begin position="514"/>
        <end position="595"/>
    </location>
</feature>
<dbReference type="InterPro" id="IPR002110">
    <property type="entry name" value="Ankyrin_rpt"/>
</dbReference>
<evidence type="ECO:0000259" key="4">
    <source>
        <dbReference type="Pfam" id="PF22939"/>
    </source>
</evidence>
<evidence type="ECO:0000259" key="5">
    <source>
        <dbReference type="Pfam" id="PF24883"/>
    </source>
</evidence>
<dbReference type="InterPro" id="IPR036770">
    <property type="entry name" value="Ankyrin_rpt-contain_sf"/>
</dbReference>
<dbReference type="EMBL" id="JAFJYH010000001">
    <property type="protein sequence ID" value="KAG4426840.1"/>
    <property type="molecule type" value="Genomic_DNA"/>
</dbReference>
<gene>
    <name evidence="6" type="ORF">IFR04_000271</name>
</gene>
<keyword evidence="1" id="KW-0677">Repeat</keyword>
<evidence type="ECO:0000256" key="2">
    <source>
        <dbReference type="ARBA" id="ARBA00023043"/>
    </source>
</evidence>
<feature type="domain" description="Nephrocystin 3-like N-terminal" evidence="5">
    <location>
        <begin position="232"/>
        <end position="395"/>
    </location>
</feature>
<protein>
    <recommendedName>
        <fullName evidence="8">Ankyrin</fullName>
    </recommendedName>
</protein>
<dbReference type="PANTHER" id="PTHR24126:SF14">
    <property type="entry name" value="ANK_REP_REGION DOMAIN-CONTAINING PROTEIN"/>
    <property type="match status" value="1"/>
</dbReference>
<reference evidence="6" key="1">
    <citation type="submission" date="2021-02" db="EMBL/GenBank/DDBJ databases">
        <title>Genome sequence Cadophora malorum strain M34.</title>
        <authorList>
            <person name="Stefanovic E."/>
            <person name="Vu D."/>
            <person name="Scully C."/>
            <person name="Dijksterhuis J."/>
            <person name="Roader J."/>
            <person name="Houbraken J."/>
        </authorList>
    </citation>
    <scope>NUCLEOTIDE SEQUENCE</scope>
    <source>
        <strain evidence="6">M34</strain>
    </source>
</reference>